<accession>A0A9J6BC15</accession>
<evidence type="ECO:0000256" key="1">
    <source>
        <dbReference type="SAM" id="MobiDB-lite"/>
    </source>
</evidence>
<keyword evidence="4" id="KW-1185">Reference proteome</keyword>
<dbReference type="Proteomes" id="UP001107558">
    <property type="component" value="Chromosome 4"/>
</dbReference>
<proteinExistence type="predicted"/>
<protein>
    <submittedName>
        <fullName evidence="3">Uncharacterized protein</fullName>
    </submittedName>
</protein>
<feature type="region of interest" description="Disordered" evidence="1">
    <location>
        <begin position="396"/>
        <end position="425"/>
    </location>
</feature>
<keyword evidence="2" id="KW-0812">Transmembrane</keyword>
<comment type="caution">
    <text evidence="3">The sequence shown here is derived from an EMBL/GenBank/DDBJ whole genome shotgun (WGS) entry which is preliminary data.</text>
</comment>
<evidence type="ECO:0000313" key="4">
    <source>
        <dbReference type="Proteomes" id="UP001107558"/>
    </source>
</evidence>
<sequence>MCDSELKEVTTEFRKFKEESTMFMSSMSGIVLAILIALILKIACDCRKNNEEEERTQTNEHVEIRPKSANLSNRISIRKFSEAFKFHPTNFSRNSLDSEFSVTTKKSKEESTYDNIRANDNLYDHPKSLHAQISVNDGTYETVDDINKNLSEMNQGFYQNNDLVITASDPENIYDTLDIKDDIYDEIDPEDLKDFIASKIYDELPKNLPADQDMKIAIDKKKSKTLPQKCVPPKLPSKNQNVEISGRINDEYFKTSFRKNVSNEPKFNPNEDPRSSKFSCNQQPYIEREDEDVLYMSLDEIRQRGYVKMNKQKINEVFGKNFHNKNCKMLQNNIIIILSVIIVILIIILLITCCWKKKQINLRSKYSWDPNLKPNRSSIRRNSAFFDESLEQRQAGNRNSVTFEMEPIDSNKPENAPRRDSRAAKREYIRQQTTEEDDIFYTQPCDSINGKTFDSIVNNALYDELPCSQAKEEKIVYAEIKHEGTRNANPVAEENKKPVENLIYAELDLLKTVNKK</sequence>
<dbReference type="AlphaFoldDB" id="A0A9J6BC15"/>
<name>A0A9J6BC15_POLVA</name>
<evidence type="ECO:0000256" key="2">
    <source>
        <dbReference type="SAM" id="Phobius"/>
    </source>
</evidence>
<evidence type="ECO:0000313" key="3">
    <source>
        <dbReference type="EMBL" id="KAG5667409.1"/>
    </source>
</evidence>
<feature type="compositionally biased region" description="Basic and acidic residues" evidence="1">
    <location>
        <begin position="409"/>
        <end position="425"/>
    </location>
</feature>
<gene>
    <name evidence="3" type="ORF">PVAND_015390</name>
</gene>
<reference evidence="3" key="1">
    <citation type="submission" date="2021-03" db="EMBL/GenBank/DDBJ databases">
        <title>Chromosome level genome of the anhydrobiotic midge Polypedilum vanderplanki.</title>
        <authorList>
            <person name="Yoshida Y."/>
            <person name="Kikawada T."/>
            <person name="Gusev O."/>
        </authorList>
    </citation>
    <scope>NUCLEOTIDE SEQUENCE</scope>
    <source>
        <strain evidence="3">NIAS01</strain>
        <tissue evidence="3">Whole body or cell culture</tissue>
    </source>
</reference>
<dbReference type="EMBL" id="JADBJN010000004">
    <property type="protein sequence ID" value="KAG5667409.1"/>
    <property type="molecule type" value="Genomic_DNA"/>
</dbReference>
<feature type="transmembrane region" description="Helical" evidence="2">
    <location>
        <begin position="21"/>
        <end position="40"/>
    </location>
</feature>
<feature type="transmembrane region" description="Helical" evidence="2">
    <location>
        <begin position="334"/>
        <end position="355"/>
    </location>
</feature>
<organism evidence="3 4">
    <name type="scientific">Polypedilum vanderplanki</name>
    <name type="common">Sleeping chironomid midge</name>
    <dbReference type="NCBI Taxonomy" id="319348"/>
    <lineage>
        <taxon>Eukaryota</taxon>
        <taxon>Metazoa</taxon>
        <taxon>Ecdysozoa</taxon>
        <taxon>Arthropoda</taxon>
        <taxon>Hexapoda</taxon>
        <taxon>Insecta</taxon>
        <taxon>Pterygota</taxon>
        <taxon>Neoptera</taxon>
        <taxon>Endopterygota</taxon>
        <taxon>Diptera</taxon>
        <taxon>Nematocera</taxon>
        <taxon>Chironomoidea</taxon>
        <taxon>Chironomidae</taxon>
        <taxon>Chironominae</taxon>
        <taxon>Polypedilum</taxon>
        <taxon>Polypedilum</taxon>
    </lineage>
</organism>
<keyword evidence="2" id="KW-1133">Transmembrane helix</keyword>
<keyword evidence="2" id="KW-0472">Membrane</keyword>